<sequence>MIEISEAFKVAIEVLRDLHVSTDEDLTKLTTKRVTLQSIKTEVQARYSEEKQGILHQEKILNELVHEQSEKLISKLDVRLNKMTISMQADEYQTNEDYRATESRNQIFLDALDSNNVLKIFKTVGNENRANKTKVRIVGATKYKSLPKFLPGYMEQKAIATFYETLVDIPAQPIPPQEPPQFELFNQYRTTLPLIQCIVCCPNGSLWISNFTSNEMQNISLIKDGSTQLNKNVKLSEVASMQLNKSDLILSLKKSNLCIFQPETGKLVSSKYTVAPLFSNSALHISKNKKIIVGAKEDGPIMFPPNGPRKVIVMNMEGEHEMTYYLDNKGRPIFTLPFRITTDNNNDIFVIDLLSELYGRVVKLDKWGGISSIYLGNPAIKDPFTPRDLKITLCNNVIVTDSKCNSLHVLNNKGSCMHYVRIDREFGIYNPLSLEFDNKGVLFIGTQQDNYCSEANIYEVKISGV</sequence>
<keyword evidence="2" id="KW-1185">Reference proteome</keyword>
<dbReference type="EMBL" id="CACVKT020007423">
    <property type="protein sequence ID" value="CAC5407881.1"/>
    <property type="molecule type" value="Genomic_DNA"/>
</dbReference>
<evidence type="ECO:0000313" key="2">
    <source>
        <dbReference type="Proteomes" id="UP000507470"/>
    </source>
</evidence>
<dbReference type="Gene3D" id="2.120.10.30">
    <property type="entry name" value="TolB, C-terminal domain"/>
    <property type="match status" value="1"/>
</dbReference>
<gene>
    <name evidence="1" type="ORF">MCOR_41312</name>
</gene>
<dbReference type="Proteomes" id="UP000507470">
    <property type="component" value="Unassembled WGS sequence"/>
</dbReference>
<accession>A0A6J8DK12</accession>
<evidence type="ECO:0000313" key="1">
    <source>
        <dbReference type="EMBL" id="CAC5407881.1"/>
    </source>
</evidence>
<name>A0A6J8DK12_MYTCO</name>
<dbReference type="SUPFAM" id="SSF101898">
    <property type="entry name" value="NHL repeat"/>
    <property type="match status" value="1"/>
</dbReference>
<reference evidence="1 2" key="1">
    <citation type="submission" date="2020-06" db="EMBL/GenBank/DDBJ databases">
        <authorList>
            <person name="Li R."/>
            <person name="Bekaert M."/>
        </authorList>
    </citation>
    <scope>NUCLEOTIDE SEQUENCE [LARGE SCALE GENOMIC DNA]</scope>
    <source>
        <strain evidence="2">wild</strain>
    </source>
</reference>
<organism evidence="1 2">
    <name type="scientific">Mytilus coruscus</name>
    <name type="common">Sea mussel</name>
    <dbReference type="NCBI Taxonomy" id="42192"/>
    <lineage>
        <taxon>Eukaryota</taxon>
        <taxon>Metazoa</taxon>
        <taxon>Spiralia</taxon>
        <taxon>Lophotrochozoa</taxon>
        <taxon>Mollusca</taxon>
        <taxon>Bivalvia</taxon>
        <taxon>Autobranchia</taxon>
        <taxon>Pteriomorphia</taxon>
        <taxon>Mytilida</taxon>
        <taxon>Mytiloidea</taxon>
        <taxon>Mytilidae</taxon>
        <taxon>Mytilinae</taxon>
        <taxon>Mytilus</taxon>
    </lineage>
</organism>
<proteinExistence type="predicted"/>
<dbReference type="AlphaFoldDB" id="A0A6J8DK12"/>
<dbReference type="InterPro" id="IPR011042">
    <property type="entry name" value="6-blade_b-propeller_TolB-like"/>
</dbReference>
<dbReference type="OrthoDB" id="6054682at2759"/>
<protein>
    <submittedName>
        <fullName evidence="1">Uncharacterized protein</fullName>
    </submittedName>
</protein>